<keyword evidence="2 3" id="KW-0732">Signal</keyword>
<evidence type="ECO:0008006" key="6">
    <source>
        <dbReference type="Google" id="ProtNLM"/>
    </source>
</evidence>
<dbReference type="PANTHER" id="PTHR45966:SF35">
    <property type="entry name" value="GDSL LIPASE_ESTERASE, SGNH HYDROLASE SUPERFAMILY"/>
    <property type="match status" value="1"/>
</dbReference>
<dbReference type="InterPro" id="IPR044552">
    <property type="entry name" value="GLIP1-5/GLL25"/>
</dbReference>
<dbReference type="InterPro" id="IPR008265">
    <property type="entry name" value="Lipase_GDSL_AS"/>
</dbReference>
<dbReference type="Proteomes" id="UP000796880">
    <property type="component" value="Unassembled WGS sequence"/>
</dbReference>
<dbReference type="PANTHER" id="PTHR45966">
    <property type="entry name" value="GDSL-LIKE LIPASE/ACYLHYDROLASE"/>
    <property type="match status" value="1"/>
</dbReference>
<dbReference type="PROSITE" id="PS51257">
    <property type="entry name" value="PROKAR_LIPOPROTEIN"/>
    <property type="match status" value="1"/>
</dbReference>
<comment type="similarity">
    <text evidence="1">Belongs to the 'GDSL' lipolytic enzyme family.</text>
</comment>
<evidence type="ECO:0000313" key="4">
    <source>
        <dbReference type="EMBL" id="KAF3432234.1"/>
    </source>
</evidence>
<dbReference type="EMBL" id="VOIH02000012">
    <property type="protein sequence ID" value="KAF3432234.1"/>
    <property type="molecule type" value="Genomic_DNA"/>
</dbReference>
<dbReference type="InterPro" id="IPR001087">
    <property type="entry name" value="GDSL"/>
</dbReference>
<dbReference type="CDD" id="cd01837">
    <property type="entry name" value="SGNH_plant_lipase_like"/>
    <property type="match status" value="1"/>
</dbReference>
<gene>
    <name evidence="4" type="ORF">FNV43_RR26973</name>
</gene>
<keyword evidence="5" id="KW-1185">Reference proteome</keyword>
<dbReference type="InterPro" id="IPR036514">
    <property type="entry name" value="SGNH_hydro_sf"/>
</dbReference>
<evidence type="ECO:0000256" key="1">
    <source>
        <dbReference type="ARBA" id="ARBA00008668"/>
    </source>
</evidence>
<dbReference type="Pfam" id="PF00657">
    <property type="entry name" value="Lipase_GDSL"/>
    <property type="match status" value="1"/>
</dbReference>
<feature type="signal peptide" evidence="3">
    <location>
        <begin position="1"/>
        <end position="27"/>
    </location>
</feature>
<organism evidence="4 5">
    <name type="scientific">Rhamnella rubrinervis</name>
    <dbReference type="NCBI Taxonomy" id="2594499"/>
    <lineage>
        <taxon>Eukaryota</taxon>
        <taxon>Viridiplantae</taxon>
        <taxon>Streptophyta</taxon>
        <taxon>Embryophyta</taxon>
        <taxon>Tracheophyta</taxon>
        <taxon>Spermatophyta</taxon>
        <taxon>Magnoliopsida</taxon>
        <taxon>eudicotyledons</taxon>
        <taxon>Gunneridae</taxon>
        <taxon>Pentapetalae</taxon>
        <taxon>rosids</taxon>
        <taxon>fabids</taxon>
        <taxon>Rosales</taxon>
        <taxon>Rhamnaceae</taxon>
        <taxon>rhamnoid group</taxon>
        <taxon>Rhamneae</taxon>
        <taxon>Rhamnella</taxon>
    </lineage>
</organism>
<dbReference type="SUPFAM" id="SSF52266">
    <property type="entry name" value="SGNH hydrolase"/>
    <property type="match status" value="1"/>
</dbReference>
<proteinExistence type="inferred from homology"/>
<dbReference type="InterPro" id="IPR035669">
    <property type="entry name" value="SGNH_plant_lipase-like"/>
</dbReference>
<dbReference type="PROSITE" id="PS01098">
    <property type="entry name" value="LIPASE_GDSL_SER"/>
    <property type="match status" value="1"/>
</dbReference>
<dbReference type="GO" id="GO:0006629">
    <property type="term" value="P:lipid metabolic process"/>
    <property type="evidence" value="ECO:0007669"/>
    <property type="project" value="InterPro"/>
</dbReference>
<comment type="caution">
    <text evidence="4">The sequence shown here is derived from an EMBL/GenBank/DDBJ whole genome shotgun (WGS) entry which is preliminary data.</text>
</comment>
<name>A0A8K0GN14_9ROSA</name>
<evidence type="ECO:0000256" key="2">
    <source>
        <dbReference type="ARBA" id="ARBA00022729"/>
    </source>
</evidence>
<reference evidence="4" key="1">
    <citation type="submission" date="2020-03" db="EMBL/GenBank/DDBJ databases">
        <title>A high-quality chromosome-level genome assembly of a woody plant with both climbing and erect habits, Rhamnella rubrinervis.</title>
        <authorList>
            <person name="Lu Z."/>
            <person name="Yang Y."/>
            <person name="Zhu X."/>
            <person name="Sun Y."/>
        </authorList>
    </citation>
    <scope>NUCLEOTIDE SEQUENCE</scope>
    <source>
        <strain evidence="4">BYM</strain>
        <tissue evidence="4">Leaf</tissue>
    </source>
</reference>
<evidence type="ECO:0000256" key="3">
    <source>
        <dbReference type="SAM" id="SignalP"/>
    </source>
</evidence>
<dbReference type="OrthoDB" id="1600564at2759"/>
<accession>A0A8K0GN14</accession>
<feature type="chain" id="PRO_5035458447" description="GDSL esterase/lipase 6" evidence="3">
    <location>
        <begin position="28"/>
        <end position="371"/>
    </location>
</feature>
<protein>
    <recommendedName>
        <fullName evidence="6">GDSL esterase/lipase 6</fullName>
    </recommendedName>
</protein>
<dbReference type="GO" id="GO:0016298">
    <property type="term" value="F:lipase activity"/>
    <property type="evidence" value="ECO:0007669"/>
    <property type="project" value="InterPro"/>
</dbReference>
<dbReference type="AlphaFoldDB" id="A0A8K0GN14"/>
<sequence length="371" mass="41281">MLKMIIKLLFLLLVLLVLFSSCSFSAANNNVEDLPGIFAFGDSVLDAGNNHFNQNCTVQADFPPYGSTFFHHPTGRFSNGRTVVDFISQYIGIEFQKPYSEAHIEVLNGSRKAYPSNGINFASAGSGVLQGTNKDWGITPLQDQIQQFQALVEQNQIDQNLVQKSVFLFESGSNDIFDYFLPFDTPNQLDPDAHVQAMVAQVMKFIDQIYKLGARKIVLVSLGPVGCVPARALLPGAPTDHCHERMNVMVKNYNKGLETLVNDIPIKYHGLVGAYGAVYDIVQRFRAIPTRYGFSDVTNACCGYGKLGGLIQCGKEGYQTCTKPNEFLFWDYFHPSEHTYKLISKAFWGGNKLQIRPINLKTLANITIAHT</sequence>
<dbReference type="Gene3D" id="3.40.50.1110">
    <property type="entry name" value="SGNH hydrolase"/>
    <property type="match status" value="1"/>
</dbReference>
<evidence type="ECO:0000313" key="5">
    <source>
        <dbReference type="Proteomes" id="UP000796880"/>
    </source>
</evidence>